<dbReference type="Proteomes" id="UP001217089">
    <property type="component" value="Unassembled WGS sequence"/>
</dbReference>
<evidence type="ECO:0000313" key="4">
    <source>
        <dbReference type="EMBL" id="KAJ8309141.1"/>
    </source>
</evidence>
<reference evidence="4 5" key="1">
    <citation type="submission" date="2022-12" db="EMBL/GenBank/DDBJ databases">
        <title>Chromosome-level genome of Tegillarca granosa.</title>
        <authorList>
            <person name="Kim J."/>
        </authorList>
    </citation>
    <scope>NUCLEOTIDE SEQUENCE [LARGE SCALE GENOMIC DNA]</scope>
    <source>
        <strain evidence="4">Teg-2019</strain>
        <tissue evidence="4">Adductor muscle</tissue>
    </source>
</reference>
<evidence type="ECO:0008006" key="6">
    <source>
        <dbReference type="Google" id="ProtNLM"/>
    </source>
</evidence>
<dbReference type="InterPro" id="IPR010754">
    <property type="entry name" value="OPA3-like"/>
</dbReference>
<keyword evidence="2 3" id="KW-0175">Coiled coil</keyword>
<organism evidence="4 5">
    <name type="scientific">Tegillarca granosa</name>
    <name type="common">Malaysian cockle</name>
    <name type="synonym">Anadara granosa</name>
    <dbReference type="NCBI Taxonomy" id="220873"/>
    <lineage>
        <taxon>Eukaryota</taxon>
        <taxon>Metazoa</taxon>
        <taxon>Spiralia</taxon>
        <taxon>Lophotrochozoa</taxon>
        <taxon>Mollusca</taxon>
        <taxon>Bivalvia</taxon>
        <taxon>Autobranchia</taxon>
        <taxon>Pteriomorphia</taxon>
        <taxon>Arcoida</taxon>
        <taxon>Arcoidea</taxon>
        <taxon>Arcidae</taxon>
        <taxon>Tegillarca</taxon>
    </lineage>
</organism>
<dbReference type="PANTHER" id="PTHR12499:SF0">
    <property type="entry name" value="OPTIC ATROPHY 3 PROTEIN"/>
    <property type="match status" value="1"/>
</dbReference>
<accession>A0ABQ9EVC6</accession>
<dbReference type="PANTHER" id="PTHR12499">
    <property type="entry name" value="OPTIC ATROPHY 3 PROTEIN OPA3"/>
    <property type="match status" value="1"/>
</dbReference>
<proteinExistence type="inferred from homology"/>
<feature type="coiled-coil region" evidence="3">
    <location>
        <begin position="116"/>
        <end position="150"/>
    </location>
</feature>
<comment type="similarity">
    <text evidence="1">Belongs to the OPA3 family.</text>
</comment>
<dbReference type="Pfam" id="PF07047">
    <property type="entry name" value="OPA3"/>
    <property type="match status" value="1"/>
</dbReference>
<comment type="caution">
    <text evidence="4">The sequence shown here is derived from an EMBL/GenBank/DDBJ whole genome shotgun (WGS) entry which is preliminary data.</text>
</comment>
<protein>
    <recommendedName>
        <fullName evidence="6">OPA3-like protein</fullName>
    </recommendedName>
</protein>
<keyword evidence="5" id="KW-1185">Reference proteome</keyword>
<gene>
    <name evidence="4" type="ORF">KUTeg_014015</name>
</gene>
<dbReference type="EMBL" id="JARBDR010000657">
    <property type="protein sequence ID" value="KAJ8309141.1"/>
    <property type="molecule type" value="Genomic_DNA"/>
</dbReference>
<evidence type="ECO:0000256" key="3">
    <source>
        <dbReference type="SAM" id="Coils"/>
    </source>
</evidence>
<name>A0ABQ9EVC6_TEGGR</name>
<evidence type="ECO:0000313" key="5">
    <source>
        <dbReference type="Proteomes" id="UP001217089"/>
    </source>
</evidence>
<sequence length="167" mass="19136">MVFPLGQLFILFIKQASKPIANSVKTRAKSSGFFKRVCSGFAQGYHRMEISWRRKGLGLSSAEKIQPLKEETAIMLGAELLGEVVVYSIATSIFLFEWSRRYANEEIKEEKRKQELDAIISRISELELQTEAQEAKLRNYERHIYDLQDKNQSITTKLFGGGKKLQS</sequence>
<evidence type="ECO:0000256" key="1">
    <source>
        <dbReference type="ARBA" id="ARBA00007584"/>
    </source>
</evidence>
<evidence type="ECO:0000256" key="2">
    <source>
        <dbReference type="ARBA" id="ARBA00023054"/>
    </source>
</evidence>